<dbReference type="PANTHER" id="PTHR35596">
    <property type="entry name" value="DUF2263 DOMAIN-CONTAINING PROTEIN"/>
    <property type="match status" value="1"/>
</dbReference>
<accession>A0A176RT39</accession>
<dbReference type="PATRIC" id="fig|1003181.4.peg.7283"/>
<dbReference type="SUPFAM" id="SSF52949">
    <property type="entry name" value="Macro domain-like"/>
    <property type="match status" value="1"/>
</dbReference>
<dbReference type="PANTHER" id="PTHR35596:SF1">
    <property type="entry name" value="MICROBIAL-TYPE PARG CATALYTIC DOMAIN-CONTAINING PROTEIN"/>
    <property type="match status" value="1"/>
</dbReference>
<dbReference type="InterPro" id="IPR043472">
    <property type="entry name" value="Macro_dom-like"/>
</dbReference>
<evidence type="ECO:0000313" key="2">
    <source>
        <dbReference type="EMBL" id="OAD18905.1"/>
    </source>
</evidence>
<sequence>MVNEGKYQHVVCLNFASAKNPGGGFLGGSQAQEESLARSSALYGSLLKMKEYYEYNRKGKSCLYSDYMIFSPNVPVFRDDAGKLLQHPYLLSFITAPAVNAGAVRKNEPKKVGLIKSVMISRAEKVLSVVAYHHCDALILGAWGCGVFRNDPVDVAEMWFTLLKENDLFVNRFKKVSFAVIDGQKRGIYQTFVDQFGG</sequence>
<dbReference type="Gene3D" id="3.40.220.10">
    <property type="entry name" value="Leucine Aminopeptidase, subunit E, domain 1"/>
    <property type="match status" value="1"/>
</dbReference>
<proteinExistence type="predicted"/>
<evidence type="ECO:0000259" key="1">
    <source>
        <dbReference type="Pfam" id="PF10021"/>
    </source>
</evidence>
<comment type="caution">
    <text evidence="2">The sequence shown here is derived from an EMBL/GenBank/DDBJ whole genome shotgun (WGS) entry which is preliminary data.</text>
</comment>
<dbReference type="EMBL" id="LUTY01003033">
    <property type="protein sequence ID" value="OAD18905.1"/>
    <property type="molecule type" value="Genomic_DNA"/>
</dbReference>
<name>A0A176RT39_9GAMM</name>
<keyword evidence="3" id="KW-1185">Reference proteome</keyword>
<dbReference type="Pfam" id="PF10021">
    <property type="entry name" value="PARG_cat_microb"/>
    <property type="match status" value="1"/>
</dbReference>
<dbReference type="NCBIfam" id="TIGR02452">
    <property type="entry name" value="TIGR02452 family protein"/>
    <property type="match status" value="1"/>
</dbReference>
<dbReference type="InterPro" id="IPR019261">
    <property type="entry name" value="PARG_cat_microbial"/>
</dbReference>
<feature type="domain" description="Microbial-type PARG catalytic" evidence="1">
    <location>
        <begin position="2"/>
        <end position="79"/>
    </location>
</feature>
<evidence type="ECO:0000313" key="3">
    <source>
        <dbReference type="Proteomes" id="UP000076962"/>
    </source>
</evidence>
<organism evidence="2 3">
    <name type="scientific">Candidatus Thiomargarita nelsonii</name>
    <dbReference type="NCBI Taxonomy" id="1003181"/>
    <lineage>
        <taxon>Bacteria</taxon>
        <taxon>Pseudomonadati</taxon>
        <taxon>Pseudomonadota</taxon>
        <taxon>Gammaproteobacteria</taxon>
        <taxon>Thiotrichales</taxon>
        <taxon>Thiotrichaceae</taxon>
        <taxon>Thiomargarita</taxon>
    </lineage>
</organism>
<protein>
    <recommendedName>
        <fullName evidence="1">Microbial-type PARG catalytic domain-containing protein</fullName>
    </recommendedName>
</protein>
<gene>
    <name evidence="2" type="ORF">THIOM_005485</name>
</gene>
<reference evidence="2 3" key="1">
    <citation type="submission" date="2016-05" db="EMBL/GenBank/DDBJ databases">
        <title>Single-cell genome of chain-forming Candidatus Thiomargarita nelsonii and comparison to other large sulfur-oxidizing bacteria.</title>
        <authorList>
            <person name="Winkel M."/>
            <person name="Salman V."/>
            <person name="Woyke T."/>
            <person name="Schulz-Vogt H."/>
            <person name="Richter M."/>
            <person name="Flood B."/>
            <person name="Bailey J."/>
            <person name="Amann R."/>
            <person name="Mussmann M."/>
        </authorList>
    </citation>
    <scope>NUCLEOTIDE SEQUENCE [LARGE SCALE GENOMIC DNA]</scope>
    <source>
        <strain evidence="2 3">THI036</strain>
    </source>
</reference>
<dbReference type="InterPro" id="IPR012664">
    <property type="entry name" value="CHP02452"/>
</dbReference>
<dbReference type="AlphaFoldDB" id="A0A176RT39"/>
<dbReference type="Proteomes" id="UP000076962">
    <property type="component" value="Unassembled WGS sequence"/>
</dbReference>